<organism evidence="2 3">
    <name type="scientific">Tieghemiomyces parasiticus</name>
    <dbReference type="NCBI Taxonomy" id="78921"/>
    <lineage>
        <taxon>Eukaryota</taxon>
        <taxon>Fungi</taxon>
        <taxon>Fungi incertae sedis</taxon>
        <taxon>Zoopagomycota</taxon>
        <taxon>Kickxellomycotina</taxon>
        <taxon>Dimargaritomycetes</taxon>
        <taxon>Dimargaritales</taxon>
        <taxon>Dimargaritaceae</taxon>
        <taxon>Tieghemiomyces</taxon>
    </lineage>
</organism>
<feature type="region of interest" description="Disordered" evidence="1">
    <location>
        <begin position="71"/>
        <end position="102"/>
    </location>
</feature>
<comment type="caution">
    <text evidence="2">The sequence shown here is derived from an EMBL/GenBank/DDBJ whole genome shotgun (WGS) entry which is preliminary data.</text>
</comment>
<protein>
    <submittedName>
        <fullName evidence="2">Uncharacterized protein</fullName>
    </submittedName>
</protein>
<evidence type="ECO:0000313" key="2">
    <source>
        <dbReference type="EMBL" id="KAJ1929983.1"/>
    </source>
</evidence>
<proteinExistence type="predicted"/>
<dbReference type="Pfam" id="PF15370">
    <property type="entry name" value="NOPCHAP1"/>
    <property type="match status" value="1"/>
</dbReference>
<dbReference type="AlphaFoldDB" id="A0A9W8E2L1"/>
<dbReference type="GO" id="GO:0000492">
    <property type="term" value="P:box C/D snoRNP assembly"/>
    <property type="evidence" value="ECO:0007669"/>
    <property type="project" value="InterPro"/>
</dbReference>
<accession>A0A9W8E2L1</accession>
<dbReference type="EMBL" id="JANBPT010000019">
    <property type="protein sequence ID" value="KAJ1929983.1"/>
    <property type="molecule type" value="Genomic_DNA"/>
</dbReference>
<keyword evidence="3" id="KW-1185">Reference proteome</keyword>
<dbReference type="Proteomes" id="UP001150569">
    <property type="component" value="Unassembled WGS sequence"/>
</dbReference>
<name>A0A9W8E2L1_9FUNG</name>
<reference evidence="2" key="1">
    <citation type="submission" date="2022-07" db="EMBL/GenBank/DDBJ databases">
        <title>Phylogenomic reconstructions and comparative analyses of Kickxellomycotina fungi.</title>
        <authorList>
            <person name="Reynolds N.K."/>
            <person name="Stajich J.E."/>
            <person name="Barry K."/>
            <person name="Grigoriev I.V."/>
            <person name="Crous P."/>
            <person name="Smith M.E."/>
        </authorList>
    </citation>
    <scope>NUCLEOTIDE SEQUENCE</scope>
    <source>
        <strain evidence="2">RSA 861</strain>
    </source>
</reference>
<gene>
    <name evidence="2" type="ORF">IWQ60_000712</name>
</gene>
<sequence>MKTNPAELYANLPVILFNSNSETCRTQDATSVSVEDVDSDEEQYVEMDLGLGTFERKSKTVSDDVEINTDRVLNPQGKRPGIDVLSASDAPTSSSRESSDED</sequence>
<dbReference type="InterPro" id="IPR027921">
    <property type="entry name" value="NOPCHAP1"/>
</dbReference>
<evidence type="ECO:0000256" key="1">
    <source>
        <dbReference type="SAM" id="MobiDB-lite"/>
    </source>
</evidence>
<evidence type="ECO:0000313" key="3">
    <source>
        <dbReference type="Proteomes" id="UP001150569"/>
    </source>
</evidence>